<evidence type="ECO:0000313" key="1">
    <source>
        <dbReference type="EMBL" id="MDY8110385.1"/>
    </source>
</evidence>
<proteinExistence type="predicted"/>
<keyword evidence="2" id="KW-1185">Reference proteome</keyword>
<evidence type="ECO:0000313" key="2">
    <source>
        <dbReference type="Proteomes" id="UP001294412"/>
    </source>
</evidence>
<organism evidence="1 2">
    <name type="scientific">Fulvimarina uroteuthidis</name>
    <dbReference type="NCBI Taxonomy" id="3098149"/>
    <lineage>
        <taxon>Bacteria</taxon>
        <taxon>Pseudomonadati</taxon>
        <taxon>Pseudomonadota</taxon>
        <taxon>Alphaproteobacteria</taxon>
        <taxon>Hyphomicrobiales</taxon>
        <taxon>Aurantimonadaceae</taxon>
        <taxon>Fulvimarina</taxon>
    </lineage>
</organism>
<sequence length="97" mass="10520">MEHVAALMLLVGCSADVTSCREVPVPAPAYESIQDCRRDLGLQIKLADTRMPKLYGACEAVDEGALEQSASLEWSVTRDGKLDIDIVQDADQLVASR</sequence>
<comment type="caution">
    <text evidence="1">The sequence shown here is derived from an EMBL/GenBank/DDBJ whole genome shotgun (WGS) entry which is preliminary data.</text>
</comment>
<dbReference type="Proteomes" id="UP001294412">
    <property type="component" value="Unassembled WGS sequence"/>
</dbReference>
<dbReference type="EMBL" id="JAXLPB010000005">
    <property type="protein sequence ID" value="MDY8110385.1"/>
    <property type="molecule type" value="Genomic_DNA"/>
</dbReference>
<reference evidence="1 2" key="1">
    <citation type="submission" date="2023-12" db="EMBL/GenBank/DDBJ databases">
        <title>Description of Novel Strain Fulvimarina sp. 2208YS6-2-32 isolated from Uroteuthis (Photololigo) edulis.</title>
        <authorList>
            <person name="Park J.-S."/>
        </authorList>
    </citation>
    <scope>NUCLEOTIDE SEQUENCE [LARGE SCALE GENOMIC DNA]</scope>
    <source>
        <strain evidence="1 2">2208YS6-2-32</strain>
    </source>
</reference>
<evidence type="ECO:0008006" key="3">
    <source>
        <dbReference type="Google" id="ProtNLM"/>
    </source>
</evidence>
<accession>A0ABU5I4R1</accession>
<name>A0ABU5I4R1_9HYPH</name>
<gene>
    <name evidence="1" type="ORF">U0C82_14680</name>
</gene>
<protein>
    <recommendedName>
        <fullName evidence="3">DUF333 domain-containing protein</fullName>
    </recommendedName>
</protein>